<dbReference type="InterPro" id="IPR002053">
    <property type="entry name" value="Glyco_hydro_25"/>
</dbReference>
<evidence type="ECO:0000256" key="1">
    <source>
        <dbReference type="ARBA" id="ARBA00010646"/>
    </source>
</evidence>
<dbReference type="PANTHER" id="PTHR34135:SF2">
    <property type="entry name" value="LYSOZYME"/>
    <property type="match status" value="1"/>
</dbReference>
<name>A0A923IAQ7_9FIRM</name>
<dbReference type="PROSITE" id="PS51904">
    <property type="entry name" value="GLYCOSYL_HYDROL_F25_2"/>
    <property type="match status" value="1"/>
</dbReference>
<dbReference type="Gene3D" id="3.20.20.80">
    <property type="entry name" value="Glycosidases"/>
    <property type="match status" value="1"/>
</dbReference>
<organism evidence="2 3">
    <name type="scientific">Anaerofilum hominis</name>
    <dbReference type="NCBI Taxonomy" id="2763016"/>
    <lineage>
        <taxon>Bacteria</taxon>
        <taxon>Bacillati</taxon>
        <taxon>Bacillota</taxon>
        <taxon>Clostridia</taxon>
        <taxon>Eubacteriales</taxon>
        <taxon>Oscillospiraceae</taxon>
        <taxon>Anaerofilum</taxon>
    </lineage>
</organism>
<dbReference type="GO" id="GO:0009253">
    <property type="term" value="P:peptidoglycan catabolic process"/>
    <property type="evidence" value="ECO:0007669"/>
    <property type="project" value="InterPro"/>
</dbReference>
<comment type="similarity">
    <text evidence="1">Belongs to the glycosyl hydrolase 25 family.</text>
</comment>
<dbReference type="GO" id="GO:0016998">
    <property type="term" value="P:cell wall macromolecule catabolic process"/>
    <property type="evidence" value="ECO:0007669"/>
    <property type="project" value="InterPro"/>
</dbReference>
<evidence type="ECO:0000313" key="2">
    <source>
        <dbReference type="EMBL" id="MBC5581981.1"/>
    </source>
</evidence>
<evidence type="ECO:0000313" key="3">
    <source>
        <dbReference type="Proteomes" id="UP000659630"/>
    </source>
</evidence>
<reference evidence="2" key="1">
    <citation type="submission" date="2020-08" db="EMBL/GenBank/DDBJ databases">
        <title>Genome public.</title>
        <authorList>
            <person name="Liu C."/>
            <person name="Sun Q."/>
        </authorList>
    </citation>
    <scope>NUCLEOTIDE SEQUENCE</scope>
    <source>
        <strain evidence="2">BX8</strain>
    </source>
</reference>
<dbReference type="GO" id="GO:0003796">
    <property type="term" value="F:lysozyme activity"/>
    <property type="evidence" value="ECO:0007669"/>
    <property type="project" value="InterPro"/>
</dbReference>
<dbReference type="PANTHER" id="PTHR34135">
    <property type="entry name" value="LYSOZYME"/>
    <property type="match status" value="1"/>
</dbReference>
<dbReference type="EMBL" id="JACONZ010000004">
    <property type="protein sequence ID" value="MBC5581981.1"/>
    <property type="molecule type" value="Genomic_DNA"/>
</dbReference>
<sequence>MAFYGIDVSHHEGTIDWQKAKVNGPDFCFVRVGYANGDGTITMDREFENNMNGIADTCIDTGLYLYSYIRTEAAAAEAAGAFLTIAQAYDLTMPLVFDLEDVGVYGALGVELTTSIAQIFLGMVRDAGYYPMLYSNTNFANNYVDMSQLSQFDFWVADYRSWIGYTGVYGIWQYTDQGVIDGIRDRVDLNIAYRDYPSIIKSGGYNRLPAWMRILPGSVVRILPTAAVYANSSVPIPPCVRRQDYTVLKVCGHTALLSCINSWVRLEDLQLVRGPAV</sequence>
<evidence type="ECO:0008006" key="4">
    <source>
        <dbReference type="Google" id="ProtNLM"/>
    </source>
</evidence>
<dbReference type="SUPFAM" id="SSF51445">
    <property type="entry name" value="(Trans)glycosidases"/>
    <property type="match status" value="1"/>
</dbReference>
<dbReference type="Pfam" id="PF01183">
    <property type="entry name" value="Glyco_hydro_25"/>
    <property type="match status" value="1"/>
</dbReference>
<accession>A0A923IAQ7</accession>
<dbReference type="AlphaFoldDB" id="A0A923IAQ7"/>
<dbReference type="Proteomes" id="UP000659630">
    <property type="component" value="Unassembled WGS sequence"/>
</dbReference>
<dbReference type="InterPro" id="IPR017853">
    <property type="entry name" value="GH"/>
</dbReference>
<keyword evidence="3" id="KW-1185">Reference proteome</keyword>
<protein>
    <recommendedName>
        <fullName evidence="4">Lyzozyme M1 (1,4-beta-N-acetylmuramidase), GH25 family</fullName>
    </recommendedName>
</protein>
<gene>
    <name evidence="2" type="ORF">H8S23_10725</name>
</gene>
<dbReference type="RefSeq" id="WP_186888354.1">
    <property type="nucleotide sequence ID" value="NZ_JACONZ010000004.1"/>
</dbReference>
<comment type="caution">
    <text evidence="2">The sequence shown here is derived from an EMBL/GenBank/DDBJ whole genome shotgun (WGS) entry which is preliminary data.</text>
</comment>
<dbReference type="GO" id="GO:0016052">
    <property type="term" value="P:carbohydrate catabolic process"/>
    <property type="evidence" value="ECO:0007669"/>
    <property type="project" value="TreeGrafter"/>
</dbReference>
<proteinExistence type="inferred from homology"/>